<name>A0A6I6G9C6_9BACT</name>
<proteinExistence type="predicted"/>
<protein>
    <submittedName>
        <fullName evidence="2">Uncharacterized protein</fullName>
    </submittedName>
</protein>
<dbReference type="EMBL" id="CP046566">
    <property type="protein sequence ID" value="QGW29406.1"/>
    <property type="molecule type" value="Genomic_DNA"/>
</dbReference>
<keyword evidence="1" id="KW-0812">Transmembrane</keyword>
<keyword evidence="3" id="KW-1185">Reference proteome</keyword>
<feature type="transmembrane region" description="Helical" evidence="1">
    <location>
        <begin position="7"/>
        <end position="24"/>
    </location>
</feature>
<evidence type="ECO:0000313" key="3">
    <source>
        <dbReference type="Proteomes" id="UP000426027"/>
    </source>
</evidence>
<sequence>MWLGIGMWLYVIGVLIWFLLDDSISKMDYFMRTVMVVIFAILGTNHLYEWKKQRQQD</sequence>
<reference evidence="2 3" key="1">
    <citation type="submission" date="2019-11" db="EMBL/GenBank/DDBJ databases">
        <authorList>
            <person name="Im W.T."/>
        </authorList>
    </citation>
    <scope>NUCLEOTIDE SEQUENCE [LARGE SCALE GENOMIC DNA]</scope>
    <source>
        <strain evidence="2 3">SB-02</strain>
    </source>
</reference>
<organism evidence="2 3">
    <name type="scientific">Phnomibacter ginsenosidimutans</name>
    <dbReference type="NCBI Taxonomy" id="2676868"/>
    <lineage>
        <taxon>Bacteria</taxon>
        <taxon>Pseudomonadati</taxon>
        <taxon>Bacteroidota</taxon>
        <taxon>Chitinophagia</taxon>
        <taxon>Chitinophagales</taxon>
        <taxon>Chitinophagaceae</taxon>
        <taxon>Phnomibacter</taxon>
    </lineage>
</organism>
<dbReference type="Proteomes" id="UP000426027">
    <property type="component" value="Chromosome"/>
</dbReference>
<gene>
    <name evidence="2" type="ORF">GLV81_15975</name>
</gene>
<keyword evidence="1" id="KW-0472">Membrane</keyword>
<dbReference type="RefSeq" id="WP_157479758.1">
    <property type="nucleotide sequence ID" value="NZ_CP046566.1"/>
</dbReference>
<dbReference type="KEGG" id="fls:GLV81_15975"/>
<keyword evidence="1" id="KW-1133">Transmembrane helix</keyword>
<evidence type="ECO:0000313" key="2">
    <source>
        <dbReference type="EMBL" id="QGW29406.1"/>
    </source>
</evidence>
<dbReference type="AlphaFoldDB" id="A0A6I6G9C6"/>
<accession>A0A6I6G9C6</accession>
<evidence type="ECO:0000256" key="1">
    <source>
        <dbReference type="SAM" id="Phobius"/>
    </source>
</evidence>
<feature type="transmembrane region" description="Helical" evidence="1">
    <location>
        <begin position="30"/>
        <end position="48"/>
    </location>
</feature>